<proteinExistence type="predicted"/>
<accession>A0ABT0VFS5</accession>
<protein>
    <submittedName>
        <fullName evidence="2">YbgA family protein</fullName>
    </submittedName>
</protein>
<comment type="caution">
    <text evidence="2">The sequence shown here is derived from an EMBL/GenBank/DDBJ whole genome shotgun (WGS) entry which is preliminary data.</text>
</comment>
<evidence type="ECO:0000313" key="3">
    <source>
        <dbReference type="Proteomes" id="UP001057481"/>
    </source>
</evidence>
<dbReference type="Proteomes" id="UP001057481">
    <property type="component" value="Unassembled WGS sequence"/>
</dbReference>
<gene>
    <name evidence="2" type="ORF">KAK10_01940</name>
</gene>
<dbReference type="Pfam" id="PF08349">
    <property type="entry name" value="DUF1722"/>
    <property type="match status" value="1"/>
</dbReference>
<organism evidence="2 3">
    <name type="scientific">Periweissella beninensis</name>
    <dbReference type="NCBI Taxonomy" id="504936"/>
    <lineage>
        <taxon>Bacteria</taxon>
        <taxon>Bacillati</taxon>
        <taxon>Bacillota</taxon>
        <taxon>Bacilli</taxon>
        <taxon>Lactobacillales</taxon>
        <taxon>Lactobacillaceae</taxon>
        <taxon>Periweissella</taxon>
    </lineage>
</organism>
<dbReference type="RefSeq" id="WP_205143137.1">
    <property type="nucleotide sequence ID" value="NZ_JAFBDN010000003.1"/>
</dbReference>
<keyword evidence="3" id="KW-1185">Reference proteome</keyword>
<sequence length="124" mass="14800">MLKEQQLRWAYQKYWVMAHSQQSYNEIRQLFKNNTWSLAKEQELARILADTQNKVPTVKTLTTAYQHVWGYFKKKCTPAEKQHYLTLLANLTEDNDELGPYLKQLTIKYQIAYLLDSRLIQEIS</sequence>
<evidence type="ECO:0000313" key="2">
    <source>
        <dbReference type="EMBL" id="MCM2436692.1"/>
    </source>
</evidence>
<dbReference type="EMBL" id="JAGMVS010000038">
    <property type="protein sequence ID" value="MCM2436692.1"/>
    <property type="molecule type" value="Genomic_DNA"/>
</dbReference>
<dbReference type="InterPro" id="IPR013560">
    <property type="entry name" value="DUF1722"/>
</dbReference>
<evidence type="ECO:0000259" key="1">
    <source>
        <dbReference type="Pfam" id="PF08349"/>
    </source>
</evidence>
<reference evidence="2" key="1">
    <citation type="submission" date="2021-04" db="EMBL/GenBank/DDBJ databases">
        <title>Taxonomic assessment of Weissella genus.</title>
        <authorList>
            <person name="Fanelli F."/>
            <person name="Chieffi D."/>
            <person name="Dell'Aquila A."/>
            <person name="Gyu-Sung C."/>
            <person name="Franz C.M.A.P."/>
            <person name="Fusco V."/>
        </authorList>
    </citation>
    <scope>NUCLEOTIDE SEQUENCE</scope>
    <source>
        <strain evidence="2">LMG 25373</strain>
    </source>
</reference>
<feature type="domain" description="DUF1722" evidence="1">
    <location>
        <begin position="13"/>
        <end position="121"/>
    </location>
</feature>
<name>A0ABT0VFS5_9LACO</name>